<dbReference type="OrthoDB" id="64220at2759"/>
<dbReference type="Proteomes" id="UP000076858">
    <property type="component" value="Unassembled WGS sequence"/>
</dbReference>
<keyword evidence="10" id="KW-1185">Reference proteome</keyword>
<dbReference type="Gene3D" id="3.40.50.880">
    <property type="match status" value="1"/>
</dbReference>
<dbReference type="Pfam" id="PF07722">
    <property type="entry name" value="Peptidase_C26"/>
    <property type="match status" value="1"/>
</dbReference>
<evidence type="ECO:0000256" key="8">
    <source>
        <dbReference type="SAM" id="Phobius"/>
    </source>
</evidence>
<accession>A0A164K9Q9</accession>
<comment type="similarity">
    <text evidence="2">Belongs to the peptidase C26 family.</text>
</comment>
<keyword evidence="8" id="KW-0812">Transmembrane</keyword>
<feature type="transmembrane region" description="Helical" evidence="8">
    <location>
        <begin position="18"/>
        <end position="41"/>
    </location>
</feature>
<keyword evidence="4" id="KW-0732">Signal</keyword>
<dbReference type="EMBL" id="LRGB01003358">
    <property type="protein sequence ID" value="KZS03083.1"/>
    <property type="molecule type" value="Genomic_DNA"/>
</dbReference>
<dbReference type="InterPro" id="IPR029062">
    <property type="entry name" value="Class_I_gatase-like"/>
</dbReference>
<dbReference type="GO" id="GO:0034722">
    <property type="term" value="F:gamma-glutamyl-peptidase activity"/>
    <property type="evidence" value="ECO:0007669"/>
    <property type="project" value="UniProtKB-UniRule"/>
</dbReference>
<evidence type="ECO:0000313" key="9">
    <source>
        <dbReference type="EMBL" id="KZS03083.1"/>
    </source>
</evidence>
<evidence type="ECO:0000256" key="1">
    <source>
        <dbReference type="ARBA" id="ARBA00004239"/>
    </source>
</evidence>
<evidence type="ECO:0000256" key="6">
    <source>
        <dbReference type="PIRSR" id="PIRSR615527-1"/>
    </source>
</evidence>
<feature type="active site" description="Nucleophile" evidence="6 7">
    <location>
        <position position="166"/>
    </location>
</feature>
<name>A0A164K9Q9_9CRUS</name>
<dbReference type="STRING" id="35525.A0A164K9Q9"/>
<dbReference type="PANTHER" id="PTHR11315">
    <property type="entry name" value="PROTEASE FAMILY C26 GAMMA-GLUTAMYL HYDROLASE"/>
    <property type="match status" value="1"/>
</dbReference>
<proteinExistence type="inferred from homology"/>
<dbReference type="GO" id="GO:0005576">
    <property type="term" value="C:extracellular region"/>
    <property type="evidence" value="ECO:0007669"/>
    <property type="project" value="UniProtKB-SubCell"/>
</dbReference>
<dbReference type="PROSITE" id="PS51273">
    <property type="entry name" value="GATASE_TYPE_1"/>
    <property type="match status" value="1"/>
</dbReference>
<comment type="caution">
    <text evidence="9">The sequence shown here is derived from an EMBL/GenBank/DDBJ whole genome shotgun (WGS) entry which is preliminary data.</text>
</comment>
<evidence type="ECO:0000256" key="4">
    <source>
        <dbReference type="ARBA" id="ARBA00022729"/>
    </source>
</evidence>
<dbReference type="InterPro" id="IPR015527">
    <property type="entry name" value="Pept_C26_g-glut_hydrolase"/>
</dbReference>
<comment type="catalytic activity">
    <reaction evidence="7">
        <text>(6S)-5,6,7,8-tetrahydrofolyl-(gamma-L-Glu)(n) + (n-1) H2O = (6S)-5,6,7,8-tetrahydrofolate + (n-1) L-glutamate</text>
        <dbReference type="Rhea" id="RHEA:56784"/>
        <dbReference type="Rhea" id="RHEA-COMP:14738"/>
        <dbReference type="ChEBI" id="CHEBI:15377"/>
        <dbReference type="ChEBI" id="CHEBI:29985"/>
        <dbReference type="ChEBI" id="CHEBI:57453"/>
        <dbReference type="ChEBI" id="CHEBI:141005"/>
        <dbReference type="EC" id="3.4.19.9"/>
    </reaction>
</comment>
<keyword evidence="5 7" id="KW-0378">Hydrolase</keyword>
<comment type="subcellular location">
    <subcellularLocation>
        <location evidence="1">Secreted</location>
        <location evidence="1">Extracellular space</location>
    </subcellularLocation>
</comment>
<protein>
    <recommendedName>
        <fullName evidence="7">folate gamma-glutamyl hydrolase</fullName>
        <ecNumber evidence="7">3.4.19.9</ecNumber>
    </recommendedName>
</protein>
<dbReference type="GO" id="GO:0046900">
    <property type="term" value="P:tetrahydrofolylpolyglutamate metabolic process"/>
    <property type="evidence" value="ECO:0007669"/>
    <property type="project" value="TreeGrafter"/>
</dbReference>
<dbReference type="FunFam" id="3.40.50.880:FF:000024">
    <property type="entry name" value="Folate gamma-glutamyl hydrolase"/>
    <property type="match status" value="1"/>
</dbReference>
<evidence type="ECO:0000256" key="5">
    <source>
        <dbReference type="ARBA" id="ARBA00022801"/>
    </source>
</evidence>
<sequence length="353" mass="39402">MPTVWWAERNQCESILDIVGMCGTGPLVAIALCLLIAGVLANQQRTFRFHPNSIRYNVNNNRPIIGILSQEPSKSIASVSPESVSYIAASYVKWLEGQGARVVPIKVNQPDSYYKTVFDSINGRLLIPGGGASLVSSGYGKAGSILYDLAIEANNNGDFFPVWGTCLGFELLLYLSAGRKNFLTPCNSYNRAASLKFISDASVSRLYQRAPNDVLKTLSKEKSTSNFHHWCMTKENLTASSLDNFYRPLATSTDDDGLEFVATIEAIDYPFWGVQFHPEKNVYEWGANLTSVPHWPSAIKAGQYFAEFFVNQARKSQHRFASRQEEATYLIYNYAPLYTANVSSSFLQSYFFD</sequence>
<keyword evidence="3" id="KW-0964">Secreted</keyword>
<evidence type="ECO:0000256" key="3">
    <source>
        <dbReference type="ARBA" id="ARBA00022525"/>
    </source>
</evidence>
<dbReference type="AlphaFoldDB" id="A0A164K9Q9"/>
<dbReference type="SUPFAM" id="SSF52317">
    <property type="entry name" value="Class I glutamine amidotransferase-like"/>
    <property type="match status" value="1"/>
</dbReference>
<organism evidence="9 10">
    <name type="scientific">Daphnia magna</name>
    <dbReference type="NCBI Taxonomy" id="35525"/>
    <lineage>
        <taxon>Eukaryota</taxon>
        <taxon>Metazoa</taxon>
        <taxon>Ecdysozoa</taxon>
        <taxon>Arthropoda</taxon>
        <taxon>Crustacea</taxon>
        <taxon>Branchiopoda</taxon>
        <taxon>Diplostraca</taxon>
        <taxon>Cladocera</taxon>
        <taxon>Anomopoda</taxon>
        <taxon>Daphniidae</taxon>
        <taxon>Daphnia</taxon>
    </lineage>
</organism>
<gene>
    <name evidence="9" type="ORF">APZ42_034278</name>
</gene>
<keyword evidence="8" id="KW-1133">Transmembrane helix</keyword>
<evidence type="ECO:0000256" key="2">
    <source>
        <dbReference type="ARBA" id="ARBA00011083"/>
    </source>
</evidence>
<dbReference type="InterPro" id="IPR011697">
    <property type="entry name" value="Peptidase_C26"/>
</dbReference>
<reference evidence="9 10" key="1">
    <citation type="submission" date="2016-03" db="EMBL/GenBank/DDBJ databases">
        <title>EvidentialGene: Evidence-directed Construction of Genes on Genomes.</title>
        <authorList>
            <person name="Gilbert D.G."/>
            <person name="Choi J.-H."/>
            <person name="Mockaitis K."/>
            <person name="Colbourne J."/>
            <person name="Pfrender M."/>
        </authorList>
    </citation>
    <scope>NUCLEOTIDE SEQUENCE [LARGE SCALE GENOMIC DNA]</scope>
    <source>
        <strain evidence="9 10">Xinb3</strain>
        <tissue evidence="9">Complete organism</tissue>
    </source>
</reference>
<evidence type="ECO:0000313" key="10">
    <source>
        <dbReference type="Proteomes" id="UP000076858"/>
    </source>
</evidence>
<dbReference type="GO" id="GO:0005773">
    <property type="term" value="C:vacuole"/>
    <property type="evidence" value="ECO:0007669"/>
    <property type="project" value="TreeGrafter"/>
</dbReference>
<keyword evidence="8" id="KW-0472">Membrane</keyword>
<feature type="active site" description="Proton donor" evidence="6">
    <location>
        <position position="277"/>
    </location>
</feature>
<evidence type="ECO:0000256" key="7">
    <source>
        <dbReference type="PROSITE-ProRule" id="PRU00607"/>
    </source>
</evidence>
<dbReference type="EC" id="3.4.19.9" evidence="7"/>
<feature type="active site" evidence="7">
    <location>
        <position position="277"/>
    </location>
</feature>
<dbReference type="PANTHER" id="PTHR11315:SF0">
    <property type="entry name" value="FOLATE GAMMA-GLUTAMYL HYDROLASE"/>
    <property type="match status" value="1"/>
</dbReference>
<dbReference type="PROSITE" id="PS51275">
    <property type="entry name" value="PEPTIDASE_C26_GGH"/>
    <property type="match status" value="1"/>
</dbReference>